<keyword evidence="2" id="KW-0472">Membrane</keyword>
<comment type="caution">
    <text evidence="3">The sequence shown here is derived from an EMBL/GenBank/DDBJ whole genome shotgun (WGS) entry which is preliminary data.</text>
</comment>
<evidence type="ECO:0000313" key="4">
    <source>
        <dbReference type="Proteomes" id="UP000660021"/>
    </source>
</evidence>
<protein>
    <submittedName>
        <fullName evidence="3">Stage III sporulation protein AG</fullName>
    </submittedName>
</protein>
<gene>
    <name evidence="3" type="ORF">H8S34_13600</name>
</gene>
<keyword evidence="4" id="KW-1185">Reference proteome</keyword>
<dbReference type="EMBL" id="JACOPR010000010">
    <property type="protein sequence ID" value="MBC5731854.1"/>
    <property type="molecule type" value="Genomic_DNA"/>
</dbReference>
<evidence type="ECO:0000256" key="1">
    <source>
        <dbReference type="SAM" id="MobiDB-lite"/>
    </source>
</evidence>
<organism evidence="3 4">
    <name type="scientific">Pseudoflavonifractor hominis</name>
    <dbReference type="NCBI Taxonomy" id="2763059"/>
    <lineage>
        <taxon>Bacteria</taxon>
        <taxon>Bacillati</taxon>
        <taxon>Bacillota</taxon>
        <taxon>Clostridia</taxon>
        <taxon>Eubacteriales</taxon>
        <taxon>Oscillospiraceae</taxon>
        <taxon>Pseudoflavonifractor</taxon>
    </lineage>
</organism>
<proteinExistence type="predicted"/>
<sequence length="174" mass="18257">MRELDLAGWGKRIPGLLSKYRYVLLVILAGVLLLLLPGGEEKESVPTSGAGVTASLDTTAELEHKLEQALSQIEGAGEVTVVLSVEAGTKQIWAEDRKSEVDAQSRSEEESTVVLSRGSGSEEAVPVQQISPRFRGALVVCSGGGDPEVRLSLVEAVSALTGLGSDKISICNGK</sequence>
<accession>A0ABR7HWH4</accession>
<feature type="compositionally biased region" description="Basic and acidic residues" evidence="1">
    <location>
        <begin position="98"/>
        <end position="109"/>
    </location>
</feature>
<dbReference type="Proteomes" id="UP000660021">
    <property type="component" value="Unassembled WGS sequence"/>
</dbReference>
<reference evidence="3 4" key="1">
    <citation type="submission" date="2020-08" db="EMBL/GenBank/DDBJ databases">
        <title>Genome public.</title>
        <authorList>
            <person name="Liu C."/>
            <person name="Sun Q."/>
        </authorList>
    </citation>
    <scope>NUCLEOTIDE SEQUENCE [LARGE SCALE GENOMIC DNA]</scope>
    <source>
        <strain evidence="3 4">New-38</strain>
    </source>
</reference>
<feature type="transmembrane region" description="Helical" evidence="2">
    <location>
        <begin position="20"/>
        <end position="38"/>
    </location>
</feature>
<evidence type="ECO:0000313" key="3">
    <source>
        <dbReference type="EMBL" id="MBC5731854.1"/>
    </source>
</evidence>
<name>A0ABR7HWH4_9FIRM</name>
<keyword evidence="2" id="KW-0812">Transmembrane</keyword>
<keyword evidence="2" id="KW-1133">Transmembrane helix</keyword>
<feature type="region of interest" description="Disordered" evidence="1">
    <location>
        <begin position="98"/>
        <end position="119"/>
    </location>
</feature>
<evidence type="ECO:0000256" key="2">
    <source>
        <dbReference type="SAM" id="Phobius"/>
    </source>
</evidence>
<dbReference type="RefSeq" id="WP_186964279.1">
    <property type="nucleotide sequence ID" value="NZ_JACOPR010000010.1"/>
</dbReference>